<evidence type="ECO:0000313" key="2">
    <source>
        <dbReference type="Proteomes" id="UP000887577"/>
    </source>
</evidence>
<sequence>MAKNISSTKLLPILEQDEEDLIHSETSSSSSVHSLGSTGEEKSSYSFSSKNSGEKGRLTFVRRMPVIRDYTIDKHGYDYFSNLHRSSNNNNSSNSNTVNKTIYQIEKEKFHTDRNCPNFFYTSNRLKFSSSSSPSSLPLLSSQKFSSSSSPAHQCESRAVYLPYDTIYDKPTNLMKIPINDISENFATATPYKYLGSEKATVLKIFIAAPKRFIPRVSS</sequence>
<feature type="region of interest" description="Disordered" evidence="1">
    <location>
        <begin position="21"/>
        <end position="53"/>
    </location>
</feature>
<organism evidence="2 3">
    <name type="scientific">Panagrolaimus superbus</name>
    <dbReference type="NCBI Taxonomy" id="310955"/>
    <lineage>
        <taxon>Eukaryota</taxon>
        <taxon>Metazoa</taxon>
        <taxon>Ecdysozoa</taxon>
        <taxon>Nematoda</taxon>
        <taxon>Chromadorea</taxon>
        <taxon>Rhabditida</taxon>
        <taxon>Tylenchina</taxon>
        <taxon>Panagrolaimomorpha</taxon>
        <taxon>Panagrolaimoidea</taxon>
        <taxon>Panagrolaimidae</taxon>
        <taxon>Panagrolaimus</taxon>
    </lineage>
</organism>
<protein>
    <submittedName>
        <fullName evidence="3">Uncharacterized protein</fullName>
    </submittedName>
</protein>
<feature type="compositionally biased region" description="Low complexity" evidence="1">
    <location>
        <begin position="24"/>
        <end position="51"/>
    </location>
</feature>
<accession>A0A914YPF1</accession>
<name>A0A914YPF1_9BILA</name>
<dbReference type="AlphaFoldDB" id="A0A914YPF1"/>
<reference evidence="3" key="1">
    <citation type="submission" date="2022-11" db="UniProtKB">
        <authorList>
            <consortium name="WormBaseParasite"/>
        </authorList>
    </citation>
    <scope>IDENTIFICATION</scope>
</reference>
<keyword evidence="2" id="KW-1185">Reference proteome</keyword>
<dbReference type="WBParaSite" id="PSU_v2.g2087.t1">
    <property type="protein sequence ID" value="PSU_v2.g2087.t1"/>
    <property type="gene ID" value="PSU_v2.g2087"/>
</dbReference>
<dbReference type="Proteomes" id="UP000887577">
    <property type="component" value="Unplaced"/>
</dbReference>
<evidence type="ECO:0000256" key="1">
    <source>
        <dbReference type="SAM" id="MobiDB-lite"/>
    </source>
</evidence>
<proteinExistence type="predicted"/>
<evidence type="ECO:0000313" key="3">
    <source>
        <dbReference type="WBParaSite" id="PSU_v2.g2087.t1"/>
    </source>
</evidence>